<sequence>MNRTVVPERLLPDGELPTIDVFVCTADPNKEPTVEIMNTVILVVALDYPPEKLHVYVSDDAGSDATLCCTRKA</sequence>
<keyword evidence="9" id="KW-1185">Reference proteome</keyword>
<evidence type="ECO:0000313" key="9">
    <source>
        <dbReference type="Proteomes" id="UP001472677"/>
    </source>
</evidence>
<evidence type="ECO:0000256" key="5">
    <source>
        <dbReference type="ARBA" id="ARBA00022989"/>
    </source>
</evidence>
<keyword evidence="2" id="KW-0328">Glycosyltransferase</keyword>
<dbReference type="Pfam" id="PF03552">
    <property type="entry name" value="Cellulose_synt"/>
    <property type="match status" value="1"/>
</dbReference>
<comment type="subcellular location">
    <subcellularLocation>
        <location evidence="1">Endomembrane system</location>
        <topology evidence="1">Multi-pass membrane protein</topology>
    </subcellularLocation>
</comment>
<reference evidence="8 9" key="1">
    <citation type="journal article" date="2024" name="G3 (Bethesda)">
        <title>Genome assembly of Hibiscus sabdariffa L. provides insights into metabolisms of medicinal natural products.</title>
        <authorList>
            <person name="Kim T."/>
        </authorList>
    </citation>
    <scope>NUCLEOTIDE SEQUENCE [LARGE SCALE GENOMIC DNA]</scope>
    <source>
        <strain evidence="8">TK-2024</strain>
        <tissue evidence="8">Old leaves</tissue>
    </source>
</reference>
<evidence type="ECO:0000256" key="2">
    <source>
        <dbReference type="ARBA" id="ARBA00022676"/>
    </source>
</evidence>
<proteinExistence type="predicted"/>
<keyword evidence="6" id="KW-0472">Membrane</keyword>
<comment type="caution">
    <text evidence="8">The sequence shown here is derived from an EMBL/GenBank/DDBJ whole genome shotgun (WGS) entry which is preliminary data.</text>
</comment>
<evidence type="ECO:0000256" key="4">
    <source>
        <dbReference type="ARBA" id="ARBA00022692"/>
    </source>
</evidence>
<evidence type="ECO:0000256" key="1">
    <source>
        <dbReference type="ARBA" id="ARBA00004127"/>
    </source>
</evidence>
<protein>
    <recommendedName>
        <fullName evidence="10">Cellulose synthase</fullName>
    </recommendedName>
</protein>
<evidence type="ECO:0000256" key="6">
    <source>
        <dbReference type="ARBA" id="ARBA00023136"/>
    </source>
</evidence>
<keyword evidence="4" id="KW-0812">Transmembrane</keyword>
<keyword evidence="5" id="KW-1133">Transmembrane helix</keyword>
<evidence type="ECO:0000256" key="7">
    <source>
        <dbReference type="ARBA" id="ARBA00023316"/>
    </source>
</evidence>
<dbReference type="Proteomes" id="UP001472677">
    <property type="component" value="Unassembled WGS sequence"/>
</dbReference>
<dbReference type="PANTHER" id="PTHR13301">
    <property type="entry name" value="X-BOX TRANSCRIPTION FACTOR-RELATED"/>
    <property type="match status" value="1"/>
</dbReference>
<evidence type="ECO:0000256" key="3">
    <source>
        <dbReference type="ARBA" id="ARBA00022679"/>
    </source>
</evidence>
<accession>A0ABR2BJD2</accession>
<dbReference type="Gene3D" id="3.90.550.10">
    <property type="entry name" value="Spore Coat Polysaccharide Biosynthesis Protein SpsA, Chain A"/>
    <property type="match status" value="1"/>
</dbReference>
<keyword evidence="7" id="KW-0961">Cell wall biogenesis/degradation</keyword>
<evidence type="ECO:0008006" key="10">
    <source>
        <dbReference type="Google" id="ProtNLM"/>
    </source>
</evidence>
<keyword evidence="3" id="KW-0808">Transferase</keyword>
<dbReference type="InterPro" id="IPR005150">
    <property type="entry name" value="Cellulose_synth"/>
</dbReference>
<gene>
    <name evidence="8" type="ORF">V6N12_008611</name>
</gene>
<evidence type="ECO:0000313" key="8">
    <source>
        <dbReference type="EMBL" id="KAK8507269.1"/>
    </source>
</evidence>
<name>A0ABR2BJD2_9ROSI</name>
<dbReference type="EMBL" id="JBBPBM010000109">
    <property type="protein sequence ID" value="KAK8507269.1"/>
    <property type="molecule type" value="Genomic_DNA"/>
</dbReference>
<organism evidence="8 9">
    <name type="scientific">Hibiscus sabdariffa</name>
    <name type="common">roselle</name>
    <dbReference type="NCBI Taxonomy" id="183260"/>
    <lineage>
        <taxon>Eukaryota</taxon>
        <taxon>Viridiplantae</taxon>
        <taxon>Streptophyta</taxon>
        <taxon>Embryophyta</taxon>
        <taxon>Tracheophyta</taxon>
        <taxon>Spermatophyta</taxon>
        <taxon>Magnoliopsida</taxon>
        <taxon>eudicotyledons</taxon>
        <taxon>Gunneridae</taxon>
        <taxon>Pentapetalae</taxon>
        <taxon>rosids</taxon>
        <taxon>malvids</taxon>
        <taxon>Malvales</taxon>
        <taxon>Malvaceae</taxon>
        <taxon>Malvoideae</taxon>
        <taxon>Hibiscus</taxon>
    </lineage>
</organism>
<dbReference type="InterPro" id="IPR029044">
    <property type="entry name" value="Nucleotide-diphossugar_trans"/>
</dbReference>